<dbReference type="Proteomes" id="UP001291687">
    <property type="component" value="Unassembled WGS sequence"/>
</dbReference>
<proteinExistence type="predicted"/>
<dbReference type="Gene3D" id="3.30.1810.10">
    <property type="entry name" value="YdfO-like"/>
    <property type="match status" value="1"/>
</dbReference>
<accession>A0ABU5NAB4</accession>
<gene>
    <name evidence="1" type="ORF">Megvenef_00048</name>
</gene>
<dbReference type="InterPro" id="IPR036696">
    <property type="entry name" value="YdfO-like_sf"/>
</dbReference>
<dbReference type="InterPro" id="IPR009833">
    <property type="entry name" value="DUF1398"/>
</dbReference>
<keyword evidence="2" id="KW-1185">Reference proteome</keyword>
<dbReference type="SUPFAM" id="SSF160419">
    <property type="entry name" value="YdfO-like"/>
    <property type="match status" value="2"/>
</dbReference>
<reference evidence="1 2" key="1">
    <citation type="submission" date="2023-03" db="EMBL/GenBank/DDBJ databases">
        <title>Host association and intracellularity evolved multiple times independently in the Rickettsiales.</title>
        <authorList>
            <person name="Castelli M."/>
            <person name="Nardi T."/>
            <person name="Gammuto L."/>
            <person name="Bellinzona G."/>
            <person name="Sabaneyeva E."/>
            <person name="Potekhin A."/>
            <person name="Serra V."/>
            <person name="Petroni G."/>
            <person name="Sassera D."/>
        </authorList>
    </citation>
    <scope>NUCLEOTIDE SEQUENCE [LARGE SCALE GENOMIC DNA]</scope>
    <source>
        <strain evidence="1 2">Sr 2-6</strain>
    </source>
</reference>
<organism evidence="1 2">
    <name type="scientific">Candidatus Megaera venefica</name>
    <dbReference type="NCBI Taxonomy" id="2055910"/>
    <lineage>
        <taxon>Bacteria</taxon>
        <taxon>Pseudomonadati</taxon>
        <taxon>Pseudomonadota</taxon>
        <taxon>Alphaproteobacteria</taxon>
        <taxon>Rickettsiales</taxon>
        <taxon>Rickettsiaceae</taxon>
        <taxon>Candidatus Megaera</taxon>
    </lineage>
</organism>
<evidence type="ECO:0000313" key="2">
    <source>
        <dbReference type="Proteomes" id="UP001291687"/>
    </source>
</evidence>
<name>A0ABU5NAB4_9RICK</name>
<dbReference type="Pfam" id="PF07166">
    <property type="entry name" value="DUF1398"/>
    <property type="match status" value="1"/>
</dbReference>
<dbReference type="EMBL" id="JARJFB010000002">
    <property type="protein sequence ID" value="MEA0970100.1"/>
    <property type="molecule type" value="Genomic_DNA"/>
</dbReference>
<comment type="caution">
    <text evidence="1">The sequence shown here is derived from an EMBL/GenBank/DDBJ whole genome shotgun (WGS) entry which is preliminary data.</text>
</comment>
<sequence>MDIKIINTYYIKMINEYSLLSLAGKITFPEVVKKLSEIGTERYIIDLVGLKKLYYGSNDHTYIGPFDFDAPKVAQKFNAEEIKKAITDSQQNKINYQTFLHRAIAAGCTHYEVFITGKKAIYFGRDGSQHIELFPSTK</sequence>
<protein>
    <submittedName>
        <fullName evidence="1">DUF1398 domain-containing protein</fullName>
    </submittedName>
</protein>
<evidence type="ECO:0000313" key="1">
    <source>
        <dbReference type="EMBL" id="MEA0970100.1"/>
    </source>
</evidence>
<dbReference type="RefSeq" id="WP_322776005.1">
    <property type="nucleotide sequence ID" value="NZ_JARJFB010000002.1"/>
</dbReference>